<accession>A0A2N8PW35</accession>
<gene>
    <name evidence="1" type="ORF">AUF17_06770</name>
</gene>
<evidence type="ECO:0000313" key="2">
    <source>
        <dbReference type="Proteomes" id="UP000316316"/>
    </source>
</evidence>
<comment type="caution">
    <text evidence="1">The sequence shown here is derived from an EMBL/GenBank/DDBJ whole genome shotgun (WGS) entry which is preliminary data.</text>
</comment>
<proteinExistence type="predicted"/>
<reference evidence="1 2" key="1">
    <citation type="submission" date="2017-10" db="EMBL/GenBank/DDBJ databases">
        <title>FDA dAtabase for Regulatory Grade micrObial Sequences (FDA-ARGOS): Supporting development and validation of Infectious Disease Dx tests.</title>
        <authorList>
            <person name="Campos J."/>
            <person name="Goldberg B."/>
            <person name="Tallon L.J."/>
            <person name="Sadzewicz L."/>
            <person name="Sengamalay N."/>
            <person name="Ott S."/>
            <person name="Godinez A."/>
            <person name="Nagaraj S."/>
            <person name="Vyas G."/>
            <person name="Aluvathingal J."/>
            <person name="Nadendla S."/>
            <person name="Geyer C."/>
            <person name="Nandy P."/>
            <person name="Hobson J."/>
            <person name="Sichtig H."/>
        </authorList>
    </citation>
    <scope>NUCLEOTIDE SEQUENCE [LARGE SCALE GENOMIC DNA]</scope>
    <source>
        <strain evidence="1 2">FDAARGOS_185</strain>
    </source>
</reference>
<name>A0A2N8PW35_ENTAV</name>
<dbReference type="GeneID" id="69568280"/>
<dbReference type="Proteomes" id="UP000316316">
    <property type="component" value="Unassembled WGS sequence"/>
</dbReference>
<dbReference type="EMBL" id="PDXQ01000001">
    <property type="protein sequence ID" value="TRZ33801.1"/>
    <property type="molecule type" value="Genomic_DNA"/>
</dbReference>
<dbReference type="RefSeq" id="WP_049221230.1">
    <property type="nucleotide sequence ID" value="NZ_CABGUH010000005.1"/>
</dbReference>
<sequence>MEECAECYAVNCRATPLLGKRDCLENHEQYLCGTCGRCICSQKDEKRQLQRIDFPFKSLEIAKLYLRVADQLQGVPCGIYEIISETGRKSYKIFVNDEAYADYLAENKKKSTDHHHALYRRKDYQAFPKTEIRRLQQHEVESYLSSS</sequence>
<protein>
    <submittedName>
        <fullName evidence="1">Uncharacterized protein</fullName>
    </submittedName>
</protein>
<organism evidence="1 2">
    <name type="scientific">Enterococcus avium</name>
    <name type="common">Streptococcus avium</name>
    <dbReference type="NCBI Taxonomy" id="33945"/>
    <lineage>
        <taxon>Bacteria</taxon>
        <taxon>Bacillati</taxon>
        <taxon>Bacillota</taxon>
        <taxon>Bacilli</taxon>
        <taxon>Lactobacillales</taxon>
        <taxon>Enterococcaceae</taxon>
        <taxon>Enterococcus</taxon>
    </lineage>
</organism>
<evidence type="ECO:0000313" key="1">
    <source>
        <dbReference type="EMBL" id="TRZ33801.1"/>
    </source>
</evidence>
<dbReference type="AlphaFoldDB" id="A0A2N8PW35"/>